<dbReference type="RefSeq" id="WP_103051406.1">
    <property type="nucleotide sequence ID" value="NZ_POWF01000002.1"/>
</dbReference>
<reference evidence="1 2" key="1">
    <citation type="submission" date="2018-01" db="EMBL/GenBank/DDBJ databases">
        <title>The draft genome of Hanstruepera neustonica JCM19743.</title>
        <authorList>
            <person name="He R.-H."/>
            <person name="Du Z.-J."/>
        </authorList>
    </citation>
    <scope>NUCLEOTIDE SEQUENCE [LARGE SCALE GENOMIC DNA]</scope>
    <source>
        <strain evidence="1 2">JCM19743</strain>
    </source>
</reference>
<dbReference type="AlphaFoldDB" id="A0A2K1E0B6"/>
<protein>
    <submittedName>
        <fullName evidence="1">Uncharacterized protein</fullName>
    </submittedName>
</protein>
<comment type="caution">
    <text evidence="1">The sequence shown here is derived from an EMBL/GenBank/DDBJ whole genome shotgun (WGS) entry which is preliminary data.</text>
</comment>
<evidence type="ECO:0000313" key="2">
    <source>
        <dbReference type="Proteomes" id="UP000236641"/>
    </source>
</evidence>
<dbReference type="InterPro" id="IPR036388">
    <property type="entry name" value="WH-like_DNA-bd_sf"/>
</dbReference>
<proteinExistence type="predicted"/>
<gene>
    <name evidence="1" type="ORF">C1T31_05075</name>
</gene>
<name>A0A2K1E0B6_9FLAO</name>
<sequence>MLEIYSKILENAYNTSFLIPKGTMSFSNKENFIKYKNALLFLVENGLLEEMPQKRHRITNKGREVYENEGIFTYLLNQQTSKARDEHKQEVDYNLSISRLELTKKILDDYKWTKWLSRFAFLISVGLAVLKLIEYLNK</sequence>
<evidence type="ECO:0000313" key="1">
    <source>
        <dbReference type="EMBL" id="PNQ73709.1"/>
    </source>
</evidence>
<keyword evidence="2" id="KW-1185">Reference proteome</keyword>
<dbReference type="Proteomes" id="UP000236641">
    <property type="component" value="Unassembled WGS sequence"/>
</dbReference>
<dbReference type="Gene3D" id="1.10.10.10">
    <property type="entry name" value="Winged helix-like DNA-binding domain superfamily/Winged helix DNA-binding domain"/>
    <property type="match status" value="1"/>
</dbReference>
<accession>A0A2K1E0B6</accession>
<organism evidence="1 2">
    <name type="scientific">Hanstruepera neustonica</name>
    <dbReference type="NCBI Taxonomy" id="1445657"/>
    <lineage>
        <taxon>Bacteria</taxon>
        <taxon>Pseudomonadati</taxon>
        <taxon>Bacteroidota</taxon>
        <taxon>Flavobacteriia</taxon>
        <taxon>Flavobacteriales</taxon>
        <taxon>Flavobacteriaceae</taxon>
        <taxon>Hanstruepera</taxon>
    </lineage>
</organism>
<dbReference type="EMBL" id="POWF01000002">
    <property type="protein sequence ID" value="PNQ73709.1"/>
    <property type="molecule type" value="Genomic_DNA"/>
</dbReference>